<dbReference type="SMART" id="SM01274">
    <property type="entry name" value="malic"/>
    <property type="match status" value="1"/>
</dbReference>
<dbReference type="PATRIC" id="fig|1286171.3.peg.2503"/>
<dbReference type="Gene3D" id="3.40.50.10380">
    <property type="entry name" value="Malic enzyme, N-terminal domain"/>
    <property type="match status" value="1"/>
</dbReference>
<evidence type="ECO:0000256" key="4">
    <source>
        <dbReference type="ARBA" id="ARBA00023002"/>
    </source>
</evidence>
<feature type="binding site" evidence="7">
    <location>
        <position position="162"/>
    </location>
    <ligand>
        <name>a divalent metal cation</name>
        <dbReference type="ChEBI" id="CHEBI:60240"/>
    </ligand>
</feature>
<comment type="cofactor">
    <cofactor evidence="7">
        <name>Mg(2+)</name>
        <dbReference type="ChEBI" id="CHEBI:18420"/>
    </cofactor>
    <cofactor evidence="7">
        <name>Mn(2+)</name>
        <dbReference type="ChEBI" id="CHEBI:29035"/>
    </cofactor>
    <text evidence="7">Divalent metal cations. Prefers magnesium or manganese.</text>
</comment>
<keyword evidence="4 11" id="KW-0560">Oxidoreductase</keyword>
<dbReference type="GO" id="GO:0004470">
    <property type="term" value="F:malic enzyme activity"/>
    <property type="evidence" value="ECO:0007669"/>
    <property type="project" value="InterPro"/>
</dbReference>
<comment type="similarity">
    <text evidence="2 8">Belongs to the malic enzymes family.</text>
</comment>
<keyword evidence="3 7" id="KW-0479">Metal-binding</keyword>
<dbReference type="GO" id="GO:0051287">
    <property type="term" value="F:NAD binding"/>
    <property type="evidence" value="ECO:0007669"/>
    <property type="project" value="InterPro"/>
</dbReference>
<evidence type="ECO:0000256" key="6">
    <source>
        <dbReference type="PIRSR" id="PIRSR000106-2"/>
    </source>
</evidence>
<dbReference type="PANTHER" id="PTHR43237">
    <property type="entry name" value="NADP-DEPENDENT MALIC ENZYME"/>
    <property type="match status" value="1"/>
</dbReference>
<dbReference type="PIRSF" id="PIRSF000106">
    <property type="entry name" value="ME"/>
    <property type="match status" value="1"/>
</dbReference>
<comment type="cofactor">
    <cofactor evidence="1">
        <name>Mn(2+)</name>
        <dbReference type="ChEBI" id="CHEBI:29035"/>
    </cofactor>
</comment>
<dbReference type="FunFam" id="3.40.50.720:FF:000095">
    <property type="entry name" value="NADP-dependent malic enzyme"/>
    <property type="match status" value="1"/>
</dbReference>
<protein>
    <submittedName>
        <fullName evidence="11">NAD-dependent malic enzyme 4</fullName>
        <ecNumber evidence="11">1.1.1.38</ecNumber>
    </submittedName>
</protein>
<keyword evidence="12" id="KW-1185">Reference proteome</keyword>
<accession>W8TNU7</accession>
<feature type="active site" description="Proton donor" evidence="5">
    <location>
        <position position="65"/>
    </location>
</feature>
<dbReference type="FunFam" id="3.40.50.10380:FF:000003">
    <property type="entry name" value="NADP-dependent malic enzyme"/>
    <property type="match status" value="1"/>
</dbReference>
<evidence type="ECO:0000313" key="12">
    <source>
        <dbReference type="Proteomes" id="UP000019591"/>
    </source>
</evidence>
<evidence type="ECO:0000256" key="2">
    <source>
        <dbReference type="ARBA" id="ARBA00008785"/>
    </source>
</evidence>
<dbReference type="PANTHER" id="PTHR43237:SF4">
    <property type="entry name" value="NADP-DEPENDENT MALIC ENZYME"/>
    <property type="match status" value="1"/>
</dbReference>
<dbReference type="GO" id="GO:0016616">
    <property type="term" value="F:oxidoreductase activity, acting on the CH-OH group of donors, NAD or NADP as acceptor"/>
    <property type="evidence" value="ECO:0007669"/>
    <property type="project" value="InterPro"/>
</dbReference>
<proteinExistence type="inferred from homology"/>
<dbReference type="HOGENOM" id="CLU_034446_2_1_9"/>
<evidence type="ECO:0000256" key="8">
    <source>
        <dbReference type="RuleBase" id="RU003427"/>
    </source>
</evidence>
<dbReference type="PRINTS" id="PR00072">
    <property type="entry name" value="MALOXRDTASE"/>
</dbReference>
<organism evidence="11 12">
    <name type="scientific">Peptoclostridium acidaminophilum DSM 3953</name>
    <dbReference type="NCBI Taxonomy" id="1286171"/>
    <lineage>
        <taxon>Bacteria</taxon>
        <taxon>Bacillati</taxon>
        <taxon>Bacillota</taxon>
        <taxon>Clostridia</taxon>
        <taxon>Peptostreptococcales</taxon>
        <taxon>Peptoclostridiaceae</taxon>
        <taxon>Peptoclostridium</taxon>
    </lineage>
</organism>
<dbReference type="SUPFAM" id="SSF53223">
    <property type="entry name" value="Aminoacid dehydrogenase-like, N-terminal domain"/>
    <property type="match status" value="1"/>
</dbReference>
<feature type="binding site" evidence="7">
    <location>
        <position position="163"/>
    </location>
    <ligand>
        <name>a divalent metal cation</name>
        <dbReference type="ChEBI" id="CHEBI:60240"/>
    </ligand>
</feature>
<dbReference type="InterPro" id="IPR046346">
    <property type="entry name" value="Aminoacid_DH-like_N_sf"/>
</dbReference>
<geneLocation type="plasmid" evidence="11 12">
    <name>EAL2_808p</name>
</geneLocation>
<sequence length="419" mass="44893">MFFFFAPGCIFTIQTGTQKFRINEERMIGMNYSELSLKLHEEKVGKIEVVSKVRVENRDDLSTAYTPGVAEPCKRIHENEEDVYKYTSKGNLVAVVTDGTAVLGLGDIGPKAAMPVMEGKAVLFKEFADVDAFPVCIDTKEVDEIVNTVKMIAPTFGGINLEDISAPRCFEIEEKLKKEIDIPVFHDDQHGTAIVVSAGLINALKLVGKDIGKAEIVVNGAGSAGCAIVKMLFSIGAKNITMCDRYGIIYKGASFNSPHMEELAKVTNSKGKTGALADAMIGADVFIGVSAGNVVSAEMVSSMNSGAIVFAMANPVPEIMPDLAKNAGARVVGSGRSDFSNQVNNVLAFPGIFRGALNVRAREINEQMKVAAAHAIAGIVKDEELSEDYVIPNALDKRIGQEVARAVEKAARESGVARL</sequence>
<feature type="binding site" evidence="7">
    <location>
        <position position="188"/>
    </location>
    <ligand>
        <name>a divalent metal cation</name>
        <dbReference type="ChEBI" id="CHEBI:60240"/>
    </ligand>
</feature>
<feature type="domain" description="Malic enzyme N-terminal" evidence="10">
    <location>
        <begin position="44"/>
        <end position="177"/>
    </location>
</feature>
<dbReference type="SUPFAM" id="SSF51735">
    <property type="entry name" value="NAD(P)-binding Rossmann-fold domains"/>
    <property type="match status" value="1"/>
</dbReference>
<dbReference type="EMBL" id="CP007453">
    <property type="protein sequence ID" value="AHM57832.1"/>
    <property type="molecule type" value="Genomic_DNA"/>
</dbReference>
<dbReference type="InterPro" id="IPR045213">
    <property type="entry name" value="Malic_NAD-bd_bact_type"/>
</dbReference>
<evidence type="ECO:0000256" key="5">
    <source>
        <dbReference type="PIRSR" id="PIRSR000106-1"/>
    </source>
</evidence>
<dbReference type="InterPro" id="IPR012301">
    <property type="entry name" value="Malic_N_dom"/>
</dbReference>
<feature type="binding site" evidence="6">
    <location>
        <position position="344"/>
    </location>
    <ligand>
        <name>(S)-malate</name>
        <dbReference type="ChEBI" id="CHEBI:15589"/>
    </ligand>
</feature>
<dbReference type="EC" id="1.1.1.38" evidence="11"/>
<dbReference type="eggNOG" id="COG0281">
    <property type="taxonomic scope" value="Bacteria"/>
</dbReference>
<dbReference type="GO" id="GO:0046872">
    <property type="term" value="F:metal ion binding"/>
    <property type="evidence" value="ECO:0007669"/>
    <property type="project" value="UniProtKB-KW"/>
</dbReference>
<feature type="active site" description="Proton acceptor" evidence="5">
    <location>
        <position position="120"/>
    </location>
</feature>
<dbReference type="Pfam" id="PF03949">
    <property type="entry name" value="Malic_M"/>
    <property type="match status" value="1"/>
</dbReference>
<evidence type="ECO:0000313" key="11">
    <source>
        <dbReference type="EMBL" id="AHM57832.1"/>
    </source>
</evidence>
<feature type="binding site" evidence="6">
    <location>
        <position position="314"/>
    </location>
    <ligand>
        <name>(S)-malate</name>
        <dbReference type="ChEBI" id="CHEBI:15589"/>
    </ligand>
</feature>
<evidence type="ECO:0000256" key="1">
    <source>
        <dbReference type="ARBA" id="ARBA00001936"/>
    </source>
</evidence>
<dbReference type="Gene3D" id="3.40.50.720">
    <property type="entry name" value="NAD(P)-binding Rossmann-like Domain"/>
    <property type="match status" value="1"/>
</dbReference>
<evidence type="ECO:0000256" key="7">
    <source>
        <dbReference type="PIRSR" id="PIRSR000106-3"/>
    </source>
</evidence>
<dbReference type="KEGG" id="eac:EAL2_808p03270"/>
<dbReference type="Pfam" id="PF00390">
    <property type="entry name" value="malic"/>
    <property type="match status" value="1"/>
</dbReference>
<dbReference type="AlphaFoldDB" id="W8TNU7"/>
<keyword evidence="11" id="KW-0614">Plasmid</keyword>
<feature type="domain" description="Malic enzyme NAD-binding" evidence="9">
    <location>
        <begin position="189"/>
        <end position="412"/>
    </location>
</feature>
<reference evidence="11 12" key="1">
    <citation type="journal article" date="2014" name="Genome Announc.">
        <title>Complete Genome Sequence of Amino Acid-Utilizing Eubacterium acidaminophilum al-2 (DSM 3953).</title>
        <authorList>
            <person name="Poehlein A."/>
            <person name="Andreesen J.R."/>
            <person name="Daniel R."/>
        </authorList>
    </citation>
    <scope>NUCLEOTIDE SEQUENCE [LARGE SCALE GENOMIC DNA]</scope>
    <source>
        <strain evidence="11 12">DSM 3953</strain>
        <plasmid evidence="12">Plasmid EAL2_808p</plasmid>
    </source>
</reference>
<evidence type="ECO:0000259" key="10">
    <source>
        <dbReference type="SMART" id="SM01274"/>
    </source>
</evidence>
<dbReference type="InterPro" id="IPR037062">
    <property type="entry name" value="Malic_N_dom_sf"/>
</dbReference>
<dbReference type="InterPro" id="IPR051674">
    <property type="entry name" value="Malate_Decarboxylase"/>
</dbReference>
<dbReference type="InterPro" id="IPR012302">
    <property type="entry name" value="Malic_NAD-bd"/>
</dbReference>
<name>W8TNU7_PEPAC</name>
<evidence type="ECO:0000256" key="3">
    <source>
        <dbReference type="ARBA" id="ARBA00022723"/>
    </source>
</evidence>
<dbReference type="SMART" id="SM00919">
    <property type="entry name" value="Malic_M"/>
    <property type="match status" value="1"/>
</dbReference>
<gene>
    <name evidence="11" type="primary">ytsJ</name>
    <name evidence="11" type="ORF">EAL2_808p03270</name>
</gene>
<dbReference type="Proteomes" id="UP000019591">
    <property type="component" value="Plasmid EAL2_808p"/>
</dbReference>
<dbReference type="InterPro" id="IPR001891">
    <property type="entry name" value="Malic_OxRdtase"/>
</dbReference>
<dbReference type="CDD" id="cd05311">
    <property type="entry name" value="NAD_bind_2_malic_enz"/>
    <property type="match status" value="1"/>
</dbReference>
<dbReference type="InterPro" id="IPR036291">
    <property type="entry name" value="NAD(P)-bd_dom_sf"/>
</dbReference>
<evidence type="ECO:0000259" key="9">
    <source>
        <dbReference type="SMART" id="SM00919"/>
    </source>
</evidence>